<gene>
    <name evidence="2" type="ORF">Shyd_56770</name>
</gene>
<evidence type="ECO:0000256" key="1">
    <source>
        <dbReference type="SAM" id="MobiDB-lite"/>
    </source>
</evidence>
<dbReference type="EMBL" id="BNDW01000050">
    <property type="protein sequence ID" value="GHI24306.1"/>
    <property type="molecule type" value="Genomic_DNA"/>
</dbReference>
<proteinExistence type="predicted"/>
<feature type="region of interest" description="Disordered" evidence="1">
    <location>
        <begin position="74"/>
        <end position="103"/>
    </location>
</feature>
<name>A0ABQ3PH09_9ACTN</name>
<organism evidence="2 3">
    <name type="scientific">Streptomyces hydrogenans</name>
    <dbReference type="NCBI Taxonomy" id="1873719"/>
    <lineage>
        <taxon>Bacteria</taxon>
        <taxon>Bacillati</taxon>
        <taxon>Actinomycetota</taxon>
        <taxon>Actinomycetes</taxon>
        <taxon>Kitasatosporales</taxon>
        <taxon>Streptomycetaceae</taxon>
        <taxon>Streptomyces</taxon>
    </lineage>
</organism>
<dbReference type="RefSeq" id="WP_226652265.1">
    <property type="nucleotide sequence ID" value="NZ_BNDW01000050.1"/>
</dbReference>
<reference evidence="2" key="1">
    <citation type="submission" date="2024-05" db="EMBL/GenBank/DDBJ databases">
        <title>Whole genome shotgun sequence of Streptomyces hydrogenans NBRC 13475.</title>
        <authorList>
            <person name="Komaki H."/>
            <person name="Tamura T."/>
        </authorList>
    </citation>
    <scope>NUCLEOTIDE SEQUENCE</scope>
    <source>
        <strain evidence="2">NBRC 13475</strain>
    </source>
</reference>
<keyword evidence="3" id="KW-1185">Reference proteome</keyword>
<comment type="caution">
    <text evidence="2">The sequence shown here is derived from an EMBL/GenBank/DDBJ whole genome shotgun (WGS) entry which is preliminary data.</text>
</comment>
<accession>A0ABQ3PH09</accession>
<sequence length="103" mass="10707">MTSVRRDRHTVLAADAADPRSAARAARAAVRARQRGDHALAAELSLLAAQRTPHEDGDLLTQRALTAVRDAAHYGDLPAAGPPHASSWATTPPPTSASTPSSP</sequence>
<feature type="compositionally biased region" description="Low complexity" evidence="1">
    <location>
        <begin position="82"/>
        <end position="103"/>
    </location>
</feature>
<feature type="region of interest" description="Disordered" evidence="1">
    <location>
        <begin position="1"/>
        <end position="21"/>
    </location>
</feature>
<evidence type="ECO:0000313" key="3">
    <source>
        <dbReference type="Proteomes" id="UP001052739"/>
    </source>
</evidence>
<dbReference type="Proteomes" id="UP001052739">
    <property type="component" value="Unassembled WGS sequence"/>
</dbReference>
<protein>
    <submittedName>
        <fullName evidence="2">Uncharacterized protein</fullName>
    </submittedName>
</protein>
<evidence type="ECO:0000313" key="2">
    <source>
        <dbReference type="EMBL" id="GHI24306.1"/>
    </source>
</evidence>